<dbReference type="HOGENOM" id="CLU_1146187_0_0_6"/>
<feature type="signal peptide" evidence="1">
    <location>
        <begin position="1"/>
        <end position="30"/>
    </location>
</feature>
<protein>
    <submittedName>
        <fullName evidence="3">Thiol:disulfide interchange protein</fullName>
    </submittedName>
</protein>
<dbReference type="EMBL" id="DF952378">
    <property type="protein sequence ID" value="GAN44337.1"/>
    <property type="molecule type" value="Genomic_DNA"/>
</dbReference>
<dbReference type="EMBL" id="DF970277">
    <property type="protein sequence ID" value="GAP67513.1"/>
    <property type="molecule type" value="Genomic_DNA"/>
</dbReference>
<keyword evidence="4" id="KW-1185">Reference proteome</keyword>
<gene>
    <name evidence="2" type="ORF">MBSD_0861</name>
    <name evidence="3" type="ORF">MBSD_n2840</name>
</gene>
<keyword evidence="1" id="KW-0732">Signal</keyword>
<organism evidence="3">
    <name type="scientific">Mizugakiibacter sediminis</name>
    <dbReference type="NCBI Taxonomy" id="1475481"/>
    <lineage>
        <taxon>Bacteria</taxon>
        <taxon>Pseudomonadati</taxon>
        <taxon>Pseudomonadota</taxon>
        <taxon>Gammaproteobacteria</taxon>
        <taxon>Lysobacterales</taxon>
        <taxon>Rhodanobacteraceae</taxon>
        <taxon>Mizugakiibacter</taxon>
    </lineage>
</organism>
<feature type="chain" id="PRO_5007414794" evidence="1">
    <location>
        <begin position="31"/>
        <end position="242"/>
    </location>
</feature>
<dbReference type="RefSeq" id="WP_062538059.1">
    <property type="nucleotide sequence ID" value="NZ_DF970277.1"/>
</dbReference>
<reference evidence="2" key="1">
    <citation type="submission" date="2015-03" db="EMBL/GenBank/DDBJ databases">
        <title>Draft genome sequence of Mizugakiibacter sediminis skMP5.</title>
        <authorList>
            <person name="Watanabe T."/>
            <person name="Kojima H."/>
            <person name="Fukui M."/>
        </authorList>
    </citation>
    <scope>NUCLEOTIDE SEQUENCE</scope>
    <source>
        <strain evidence="2">SkMP5</strain>
    </source>
</reference>
<reference evidence="3" key="2">
    <citation type="submission" date="2015-08" db="EMBL/GenBank/DDBJ databases">
        <title>Complete DNA Sequence of Pseudomonas syringae pv. actinidiae, the Causal Agent of Kiwifruit Canker Disease.</title>
        <authorList>
            <person name="Rikkerink E.H.A."/>
            <person name="Fineran P.C."/>
        </authorList>
    </citation>
    <scope>NUCLEOTIDE SEQUENCE</scope>
    <source>
        <strain evidence="3">SkMP5</strain>
    </source>
</reference>
<accession>A0A0K8QRI6</accession>
<name>A0A0K8QRI6_9GAMM</name>
<proteinExistence type="predicted"/>
<dbReference type="STRING" id="1475481.GCA_000953855_02892"/>
<dbReference type="Proteomes" id="UP000253740">
    <property type="component" value="Unassembled WGS sequence"/>
</dbReference>
<sequence>MKPPSFLPRMQGTAVAFGLALLLCTTLATAADIQFGKRSLNVPTPEHFVPSAATLPMLIVVLEGYLPKTNRLVEAYLTPNDLDALSKGENKELDRYFQLQVARNLEGVHVPDGEFEKARDQIEAGVRAAFDHVDTLGDALMRQGNEKTGALTGKDVNASLSGTGYFGTFRREPWGLFFSARSSVAVEGQAPTSIVMSGAVVQIDGQVLYLYAYSHYRDEKDRQWTAAAVSRWADAIHAANAH</sequence>
<evidence type="ECO:0000313" key="2">
    <source>
        <dbReference type="EMBL" id="GAN44337.1"/>
    </source>
</evidence>
<evidence type="ECO:0000256" key="1">
    <source>
        <dbReference type="SAM" id="SignalP"/>
    </source>
</evidence>
<evidence type="ECO:0000313" key="3">
    <source>
        <dbReference type="EMBL" id="GAP67513.1"/>
    </source>
</evidence>
<evidence type="ECO:0000313" key="4">
    <source>
        <dbReference type="Proteomes" id="UP000253740"/>
    </source>
</evidence>
<dbReference type="AlphaFoldDB" id="A0A0K8QRI6"/>